<dbReference type="EMBL" id="JAGIZQ010000005">
    <property type="protein sequence ID" value="KAH6627700.1"/>
    <property type="molecule type" value="Genomic_DNA"/>
</dbReference>
<comment type="caution">
    <text evidence="1">The sequence shown here is derived from an EMBL/GenBank/DDBJ whole genome shotgun (WGS) entry which is preliminary data.</text>
</comment>
<reference evidence="1 2" key="1">
    <citation type="journal article" date="2021" name="Nat. Commun.">
        <title>Genetic determinants of endophytism in the Arabidopsis root mycobiome.</title>
        <authorList>
            <person name="Mesny F."/>
            <person name="Miyauchi S."/>
            <person name="Thiergart T."/>
            <person name="Pickel B."/>
            <person name="Atanasova L."/>
            <person name="Karlsson M."/>
            <person name="Huettel B."/>
            <person name="Barry K.W."/>
            <person name="Haridas S."/>
            <person name="Chen C."/>
            <person name="Bauer D."/>
            <person name="Andreopoulos W."/>
            <person name="Pangilinan J."/>
            <person name="LaButti K."/>
            <person name="Riley R."/>
            <person name="Lipzen A."/>
            <person name="Clum A."/>
            <person name="Drula E."/>
            <person name="Henrissat B."/>
            <person name="Kohler A."/>
            <person name="Grigoriev I.V."/>
            <person name="Martin F.M."/>
            <person name="Hacquard S."/>
        </authorList>
    </citation>
    <scope>NUCLEOTIDE SEQUENCE [LARGE SCALE GENOMIC DNA]</scope>
    <source>
        <strain evidence="1 2">MPI-SDFR-AT-0079</strain>
    </source>
</reference>
<name>A0ACB7P3C2_9PEZI</name>
<keyword evidence="2" id="KW-1185">Reference proteome</keyword>
<gene>
    <name evidence="1" type="ORF">F5144DRAFT_535523</name>
</gene>
<sequence>MEKEKEKKEKEEKEKGKRRAVPKFGSFKPNPTPESALESAAETRPASKETRAHKDGLGGAERDKSDRRHHERDRGRDGDRHGEQRHSSHTRERERKRDRHGDRDRDRDREGTRRGERERGTERDGEKDGHYEREREKRRRKDGDQEHHRDRHEQQLPRPGSPRVMSSRTKSEREGLSTLDNDLFVVDKRGDPLIVQFGTNDRSQIPVYYRFGAGRVIGSPGFLTIHRDGAQEQFSIRGPGEGSRSGSAFRDKTLVAAAFRAGSKRIQVSEANPLPTTPEDFISLGPSRKRKRTDDDPTDQPPPDYRSIHGKARPNAHLDSDLDSSDSESESDLNSHSHSHPGSPSTKPDPDPAQPTPVTRAAHISRHIKTTPTDIPAWLELIALQDSLFTLQTQHTPTPTTTTTTTTARTPEETRALAELKLALYQEALPHAAAADPTERERLVLGMMREAGRVWGEAALARKWDELLVAEAGDGAGVGFGLWRARLDFEMGRVAGFGVERVRGEIVGRLAGLGGRLADYGRGGEGGEEELCGQVVYVFLRLTRFLHDAGFGELAVAAWQGMLEMVFCRPRGDFATAEAAMASFAGFWESEVARVGEEGARGWSHFVEMGEDMADPPEPRTDRPSELPRITNPFEAWAAAEQQAAEKARMPARTLDEGTDDDPFRVIMFSDIQDLLIWIPSALLSRVKPLLADAFLVFCGLAPAGLSGGEFATMLDDPFVSSRGQGLDLGLSRKDIGATQDLSRRTPEFRQEGGSIVISPDVLFSRGPWSRYLNKWSDTHRTGDTQVDISWVLSTLGRLVKGYGMETLAEYYLAMEWLNEPTSARKVAKGLLKQYSSNIRLYNAYALVESANGNADVSHKVLSSAAGLPSTTDNQRLWNTWAWVHLESSENSLALTRLISSVDKEFRGSAPAPVLLLKTRSHFSSTRDYSLSSQQLETATQYAESLMLLEYLASEANGEPVSEAQGNITAALSTIQAFSYELEARNLHNSPHHERLLQTAARLLYHHATHGPHHPHTLLTHLQQFTHLFPHNTLFLALAAWCQPPLRITDPVRTTLHTLSLTPPHARLGTRRFALHHAARAGAGTVHAVRAEFEAALGGGGSGGAELWVRYVRFCCGERELRGEVKGVFYRAVGACPGVKEVYLEGLRGAVLREVLGEVEVRAVREAMVDRGLRVHVDFGGR</sequence>
<organism evidence="1 2">
    <name type="scientific">Chaetomium tenue</name>
    <dbReference type="NCBI Taxonomy" id="1854479"/>
    <lineage>
        <taxon>Eukaryota</taxon>
        <taxon>Fungi</taxon>
        <taxon>Dikarya</taxon>
        <taxon>Ascomycota</taxon>
        <taxon>Pezizomycotina</taxon>
        <taxon>Sordariomycetes</taxon>
        <taxon>Sordariomycetidae</taxon>
        <taxon>Sordariales</taxon>
        <taxon>Chaetomiaceae</taxon>
        <taxon>Chaetomium</taxon>
    </lineage>
</organism>
<evidence type="ECO:0000313" key="2">
    <source>
        <dbReference type="Proteomes" id="UP000724584"/>
    </source>
</evidence>
<dbReference type="Proteomes" id="UP000724584">
    <property type="component" value="Unassembled WGS sequence"/>
</dbReference>
<accession>A0ACB7P3C2</accession>
<protein>
    <submittedName>
        <fullName evidence="1">NRDE-2, necessary for RNA interference-domain-containing protein</fullName>
    </submittedName>
</protein>
<evidence type="ECO:0000313" key="1">
    <source>
        <dbReference type="EMBL" id="KAH6627700.1"/>
    </source>
</evidence>
<proteinExistence type="predicted"/>